<dbReference type="GO" id="GO:0110155">
    <property type="term" value="P:NAD-cap decapping"/>
    <property type="evidence" value="ECO:0007669"/>
    <property type="project" value="TreeGrafter"/>
</dbReference>
<dbReference type="GO" id="GO:0000166">
    <property type="term" value="F:nucleotide binding"/>
    <property type="evidence" value="ECO:0007669"/>
    <property type="project" value="UniProtKB-KW"/>
</dbReference>
<reference evidence="9 10" key="1">
    <citation type="submission" date="2023-08" db="EMBL/GenBank/DDBJ databases">
        <authorList>
            <person name="Palmer J.M."/>
        </authorList>
    </citation>
    <scope>NUCLEOTIDE SEQUENCE [LARGE SCALE GENOMIC DNA]</scope>
    <source>
        <strain evidence="9 10">TWF481</strain>
    </source>
</reference>
<evidence type="ECO:0000256" key="4">
    <source>
        <dbReference type="ARBA" id="ARBA00044692"/>
    </source>
</evidence>
<evidence type="ECO:0000313" key="9">
    <source>
        <dbReference type="EMBL" id="KAK6506942.1"/>
    </source>
</evidence>
<accession>A0AAV9WFJ8</accession>
<organism evidence="9 10">
    <name type="scientific">Arthrobotrys musiformis</name>
    <dbReference type="NCBI Taxonomy" id="47236"/>
    <lineage>
        <taxon>Eukaryota</taxon>
        <taxon>Fungi</taxon>
        <taxon>Dikarya</taxon>
        <taxon>Ascomycota</taxon>
        <taxon>Pezizomycotina</taxon>
        <taxon>Orbiliomycetes</taxon>
        <taxon>Orbiliales</taxon>
        <taxon>Orbiliaceae</taxon>
        <taxon>Arthrobotrys</taxon>
    </lineage>
</organism>
<dbReference type="Pfam" id="PF08652">
    <property type="entry name" value="RAI1"/>
    <property type="match status" value="1"/>
</dbReference>
<name>A0AAV9WFJ8_9PEZI</name>
<keyword evidence="7" id="KW-0547">Nucleotide-binding</keyword>
<comment type="catalytic activity">
    <reaction evidence="6">
        <text>a 5'-end NAD(+)-phospho-ribonucleoside in mRNA + H2O = a 5'-end phospho-ribonucleoside in mRNA + NAD(+) + H(+)</text>
        <dbReference type="Rhea" id="RHEA:60880"/>
        <dbReference type="Rhea" id="RHEA-COMP:15692"/>
        <dbReference type="Rhea" id="RHEA-COMP:15698"/>
        <dbReference type="ChEBI" id="CHEBI:15377"/>
        <dbReference type="ChEBI" id="CHEBI:15378"/>
        <dbReference type="ChEBI" id="CHEBI:57540"/>
        <dbReference type="ChEBI" id="CHEBI:138282"/>
        <dbReference type="ChEBI" id="CHEBI:144029"/>
    </reaction>
    <physiologicalReaction direction="left-to-right" evidence="6">
        <dbReference type="Rhea" id="RHEA:60881"/>
    </physiologicalReaction>
</comment>
<dbReference type="InterPro" id="IPR039039">
    <property type="entry name" value="RAI1-like_fam"/>
</dbReference>
<comment type="caution">
    <text evidence="9">The sequence shown here is derived from an EMBL/GenBank/DDBJ whole genome shotgun (WGS) entry which is preliminary data.</text>
</comment>
<evidence type="ECO:0000256" key="7">
    <source>
        <dbReference type="RuleBase" id="RU367113"/>
    </source>
</evidence>
<evidence type="ECO:0000256" key="1">
    <source>
        <dbReference type="ARBA" id="ARBA00001968"/>
    </source>
</evidence>
<dbReference type="GO" id="GO:0005634">
    <property type="term" value="C:nucleus"/>
    <property type="evidence" value="ECO:0007669"/>
    <property type="project" value="UniProtKB-SubCell"/>
</dbReference>
<proteinExistence type="inferred from homology"/>
<keyword evidence="7" id="KW-0539">Nucleus</keyword>
<dbReference type="PANTHER" id="PTHR12395:SF9">
    <property type="entry name" value="DECAPPING AND EXORIBONUCLEASE PROTEIN"/>
    <property type="match status" value="1"/>
</dbReference>
<dbReference type="AlphaFoldDB" id="A0AAV9WFJ8"/>
<evidence type="ECO:0000256" key="6">
    <source>
        <dbReference type="ARBA" id="ARBA00048124"/>
    </source>
</evidence>
<evidence type="ECO:0000313" key="10">
    <source>
        <dbReference type="Proteomes" id="UP001370758"/>
    </source>
</evidence>
<evidence type="ECO:0000256" key="2">
    <source>
        <dbReference type="ARBA" id="ARBA00006562"/>
    </source>
</evidence>
<keyword evidence="9" id="KW-0255">Endonuclease</keyword>
<comment type="catalytic activity">
    <reaction evidence="3">
        <text>a 5'-end (N(7)-methyl 5'-triphosphoguanosine)-ribonucleoside-ribonucleotide in mRNA + H2O = a (N(7)-methyl 5'-triphosphoguanosine)-nucleoside + a 5'-end phospho-ribonucleoside in mRNA + H(+)</text>
        <dbReference type="Rhea" id="RHEA:66928"/>
        <dbReference type="Rhea" id="RHEA-COMP:15692"/>
        <dbReference type="Rhea" id="RHEA-COMP:17313"/>
        <dbReference type="ChEBI" id="CHEBI:15377"/>
        <dbReference type="ChEBI" id="CHEBI:15378"/>
        <dbReference type="ChEBI" id="CHEBI:138282"/>
        <dbReference type="ChEBI" id="CHEBI:172876"/>
        <dbReference type="ChEBI" id="CHEBI:172877"/>
    </reaction>
    <physiologicalReaction direction="left-to-right" evidence="3">
        <dbReference type="Rhea" id="RHEA:66929"/>
    </physiologicalReaction>
</comment>
<dbReference type="GO" id="GO:0004519">
    <property type="term" value="F:endonuclease activity"/>
    <property type="evidence" value="ECO:0007669"/>
    <property type="project" value="UniProtKB-KW"/>
</dbReference>
<comment type="similarity">
    <text evidence="2 7">Belongs to the DXO/Dom3Z family.</text>
</comment>
<evidence type="ECO:0000259" key="8">
    <source>
        <dbReference type="Pfam" id="PF08652"/>
    </source>
</evidence>
<sequence length="387" mass="44270">MHTFSVLDYATRFAGKSSAIKRPREITHFSYDDNHALKHDDSSLRYYYTPELNVDLSTGYGSFVKHDDSVDEHLDSLLDALVELEKKEGRCATEGVHFVTWRGMMTKIMTVPYLEDGFEMNAVYHDGTIFIEENNLYKQSTRGSQDERGARMSFWGYKFETLSTLSKPWDETTREEIEGRNGEVVNNKAQYCSIVQTSFGDSSLIIAGEVDAIWDCRPMNPANPINYVELKTSRQVTSTHQIVNFEKKLQRFWAQSYLLGVPKLIIGYRDDYGILKSVDIKETQAIPVEIRKAHVAQGLGPPPWNGNVAINFTTAFLEWLKEVLAGQEGVWRIRYQQRGARIEVFQLQESGTAGVLTDRFLAWRAELRERLRTERRSSNPQVGEAGI</sequence>
<comment type="cofactor">
    <cofactor evidence="1 7">
        <name>a divalent metal cation</name>
        <dbReference type="ChEBI" id="CHEBI:60240"/>
    </cofactor>
</comment>
<keyword evidence="7" id="KW-0694">RNA-binding</keyword>
<dbReference type="GO" id="GO:0003723">
    <property type="term" value="F:RNA binding"/>
    <property type="evidence" value="ECO:0007669"/>
    <property type="project" value="UniProtKB-KW"/>
</dbReference>
<dbReference type="InterPro" id="IPR013961">
    <property type="entry name" value="RAI1"/>
</dbReference>
<evidence type="ECO:0000256" key="5">
    <source>
        <dbReference type="ARBA" id="ARBA00046211"/>
    </source>
</evidence>
<keyword evidence="7" id="KW-0479">Metal-binding</keyword>
<dbReference type="GO" id="GO:0000956">
    <property type="term" value="P:nuclear-transcribed mRNA catabolic process"/>
    <property type="evidence" value="ECO:0007669"/>
    <property type="project" value="TreeGrafter"/>
</dbReference>
<keyword evidence="10" id="KW-1185">Reference proteome</keyword>
<comment type="function">
    <text evidence="5">Decapping enzyme for NAD-capped RNAs: specifically hydrolyzes the nicotinamide adenine dinucleotide (NAD) cap from a subset of RNAs by removing the entire NAD moiety from the 5'-end of an NAD-capped RNA. The NAD-cap is present at the 5'-end of some RNAs and snoRNAs. In contrast to the canonical 5'-end N7 methylguanosine (m7G) cap, the NAD cap promotes mRNA decay. Also acts as a non-canonical decapping enzyme that removes the entire cap structure of m7G capped or incompletely capped RNAs. Has decapping activity toward incomplete 5'-end m7G cap mRNAs such as unmethylated 5'-end-capped RNA (cap0), while it has no activity toward 2'-O-ribose methylated m7G cap (cap1). Also possesses RNA 5'-pyrophosphohydrolase activity by hydrolyzing the 5'-end triphosphate to release pyrophosphates. Stimulates exoribonuclease activity of Rat1, allowing it to degrade RNAs with stable secondary structure more effectively.</text>
</comment>
<feature type="domain" description="RAI1-like" evidence="8">
    <location>
        <begin position="21"/>
        <end position="360"/>
    </location>
</feature>
<evidence type="ECO:0000256" key="3">
    <source>
        <dbReference type="ARBA" id="ARBA00044676"/>
    </source>
</evidence>
<dbReference type="EMBL" id="JAVHJL010000003">
    <property type="protein sequence ID" value="KAK6506942.1"/>
    <property type="molecule type" value="Genomic_DNA"/>
</dbReference>
<gene>
    <name evidence="9" type="primary">RAI1_1</name>
    <name evidence="9" type="ORF">TWF481_005400</name>
</gene>
<dbReference type="GO" id="GO:0046872">
    <property type="term" value="F:metal ion binding"/>
    <property type="evidence" value="ECO:0007669"/>
    <property type="project" value="UniProtKB-KW"/>
</dbReference>
<keyword evidence="7" id="KW-0540">Nuclease</keyword>
<comment type="subcellular location">
    <subcellularLocation>
        <location evidence="7">Nucleus</location>
    </subcellularLocation>
</comment>
<dbReference type="GO" id="GO:0034353">
    <property type="term" value="F:mRNA 5'-diphosphatase activity"/>
    <property type="evidence" value="ECO:0007669"/>
    <property type="project" value="TreeGrafter"/>
</dbReference>
<dbReference type="Proteomes" id="UP001370758">
    <property type="component" value="Unassembled WGS sequence"/>
</dbReference>
<dbReference type="GO" id="GO:0005829">
    <property type="term" value="C:cytosol"/>
    <property type="evidence" value="ECO:0007669"/>
    <property type="project" value="TreeGrafter"/>
</dbReference>
<dbReference type="EC" id="3.6.1.-" evidence="7"/>
<dbReference type="PANTHER" id="PTHR12395">
    <property type="entry name" value="DOM-3 RELATED"/>
    <property type="match status" value="1"/>
</dbReference>
<protein>
    <recommendedName>
        <fullName evidence="7">Decapping nuclease</fullName>
        <ecNumber evidence="7">3.6.1.-</ecNumber>
    </recommendedName>
</protein>
<comment type="catalytic activity">
    <reaction evidence="4">
        <text>a 5'-end triphospho-ribonucleoside in mRNA + H2O = a 5'-end phospho-ribonucleoside in mRNA + diphosphate + H(+)</text>
        <dbReference type="Rhea" id="RHEA:78683"/>
        <dbReference type="Rhea" id="RHEA-COMP:15692"/>
        <dbReference type="Rhea" id="RHEA-COMP:17164"/>
        <dbReference type="ChEBI" id="CHEBI:15377"/>
        <dbReference type="ChEBI" id="CHEBI:15378"/>
        <dbReference type="ChEBI" id="CHEBI:33019"/>
        <dbReference type="ChEBI" id="CHEBI:138282"/>
        <dbReference type="ChEBI" id="CHEBI:167618"/>
    </reaction>
    <physiologicalReaction direction="left-to-right" evidence="4">
        <dbReference type="Rhea" id="RHEA:78684"/>
    </physiologicalReaction>
</comment>
<keyword evidence="7" id="KW-0378">Hydrolase</keyword>